<sequence>MGNFKGHALPGSFFLLFGLWWSVKYPLKYACRKNKNACYLGSRAGFQRLEFVEGIIKAVFALIGMVAEQFVPDGPHLKLYNYEKKHWDHLMNWQHATMYLFYGISGLVDIVAHGTNALPVAMDRMMLSLAVFIEGFLFCYHLHGRAMLDVHVHQLLLFAIFGAAACIFLEVFFRGSIVLEMLRTSLCILQGSWFWQVGNFSAFVSSSSPKLVILTLCRCFTGFIYMPFKHRLQKTYRSSFKEIEKNIPFKR</sequence>
<dbReference type="GO" id="GO:0016020">
    <property type="term" value="C:membrane"/>
    <property type="evidence" value="ECO:0007669"/>
    <property type="project" value="UniProtKB-SubCell"/>
</dbReference>
<dbReference type="InterPro" id="IPR006904">
    <property type="entry name" value="DUF716"/>
</dbReference>
<keyword evidence="3 6" id="KW-0812">Transmembrane</keyword>
<evidence type="ECO:0000313" key="8">
    <source>
        <dbReference type="Proteomes" id="UP000694563"/>
    </source>
</evidence>
<evidence type="ECO:0000256" key="5">
    <source>
        <dbReference type="ARBA" id="ARBA00023136"/>
    </source>
</evidence>
<feature type="transmembrane region" description="Helical" evidence="6">
    <location>
        <begin position="124"/>
        <end position="143"/>
    </location>
</feature>
<gene>
    <name evidence="7" type="primary">TMEM45A</name>
</gene>
<dbReference type="PANTHER" id="PTHR16007:SF21">
    <property type="entry name" value="TRANSMEMBRANE PROTEIN 45A"/>
    <property type="match status" value="1"/>
</dbReference>
<evidence type="ECO:0000313" key="7">
    <source>
        <dbReference type="Ensembl" id="ENSCUSP00005003564.1"/>
    </source>
</evidence>
<dbReference type="AlphaFoldDB" id="A0A8C3TTN3"/>
<keyword evidence="8" id="KW-1185">Reference proteome</keyword>
<name>A0A8C3TTN3_CATUS</name>
<evidence type="ECO:0000256" key="6">
    <source>
        <dbReference type="SAM" id="Phobius"/>
    </source>
</evidence>
<dbReference type="Pfam" id="PF04819">
    <property type="entry name" value="DUF716"/>
    <property type="match status" value="1"/>
</dbReference>
<reference evidence="7" key="1">
    <citation type="submission" date="2020-10" db="EMBL/GenBank/DDBJ databases">
        <title>Catharus ustulatus (Swainson's thrush) genome, bCatUst1, primary haplotype v2.</title>
        <authorList>
            <person name="Delmore K."/>
            <person name="Vafadar M."/>
            <person name="Formenti G."/>
            <person name="Chow W."/>
            <person name="Pelan S."/>
            <person name="Howe K."/>
            <person name="Rhie A."/>
            <person name="Mountcastle J."/>
            <person name="Haase B."/>
            <person name="Fedrigo O."/>
            <person name="Jarvis E.D."/>
        </authorList>
    </citation>
    <scope>NUCLEOTIDE SEQUENCE [LARGE SCALE GENOMIC DNA]</scope>
</reference>
<dbReference type="Ensembl" id="ENSCUST00005003735.1">
    <property type="protein sequence ID" value="ENSCUSP00005003564.1"/>
    <property type="gene ID" value="ENSCUSG00005002372.1"/>
</dbReference>
<protein>
    <submittedName>
        <fullName evidence="7">Transmembrane protein 45A</fullName>
    </submittedName>
</protein>
<evidence type="ECO:0000256" key="4">
    <source>
        <dbReference type="ARBA" id="ARBA00022989"/>
    </source>
</evidence>
<feature type="transmembrane region" description="Helical" evidence="6">
    <location>
        <begin position="91"/>
        <end position="112"/>
    </location>
</feature>
<keyword evidence="4 6" id="KW-1133">Transmembrane helix</keyword>
<reference evidence="7" key="3">
    <citation type="submission" date="2025-09" db="UniProtKB">
        <authorList>
            <consortium name="Ensembl"/>
        </authorList>
    </citation>
    <scope>IDENTIFICATION</scope>
</reference>
<dbReference type="InterPro" id="IPR042127">
    <property type="entry name" value="TMEM45"/>
</dbReference>
<organism evidence="7 8">
    <name type="scientific">Catharus ustulatus</name>
    <name type="common">Russet-backed thrush</name>
    <name type="synonym">Hylocichla ustulatus</name>
    <dbReference type="NCBI Taxonomy" id="91951"/>
    <lineage>
        <taxon>Eukaryota</taxon>
        <taxon>Metazoa</taxon>
        <taxon>Chordata</taxon>
        <taxon>Craniata</taxon>
        <taxon>Vertebrata</taxon>
        <taxon>Euteleostomi</taxon>
        <taxon>Archelosauria</taxon>
        <taxon>Archosauria</taxon>
        <taxon>Dinosauria</taxon>
        <taxon>Saurischia</taxon>
        <taxon>Theropoda</taxon>
        <taxon>Coelurosauria</taxon>
        <taxon>Aves</taxon>
        <taxon>Neognathae</taxon>
        <taxon>Neoaves</taxon>
        <taxon>Telluraves</taxon>
        <taxon>Australaves</taxon>
        <taxon>Passeriformes</taxon>
        <taxon>Turdidae</taxon>
        <taxon>Catharus</taxon>
    </lineage>
</organism>
<feature type="transmembrane region" description="Helical" evidence="6">
    <location>
        <begin position="211"/>
        <end position="228"/>
    </location>
</feature>
<evidence type="ECO:0000256" key="1">
    <source>
        <dbReference type="ARBA" id="ARBA00004141"/>
    </source>
</evidence>
<accession>A0A8C3TTN3</accession>
<reference evidence="7" key="2">
    <citation type="submission" date="2025-08" db="UniProtKB">
        <authorList>
            <consortium name="Ensembl"/>
        </authorList>
    </citation>
    <scope>IDENTIFICATION</scope>
</reference>
<proteinExistence type="inferred from homology"/>
<feature type="transmembrane region" description="Helical" evidence="6">
    <location>
        <begin position="6"/>
        <end position="23"/>
    </location>
</feature>
<feature type="transmembrane region" description="Helical" evidence="6">
    <location>
        <begin position="155"/>
        <end position="173"/>
    </location>
</feature>
<evidence type="ECO:0000256" key="2">
    <source>
        <dbReference type="ARBA" id="ARBA00006948"/>
    </source>
</evidence>
<keyword evidence="5 6" id="KW-0472">Membrane</keyword>
<dbReference type="PANTHER" id="PTHR16007">
    <property type="entry name" value="EPIDIDYMAL MEMBRANE PROTEIN E9-RELATED"/>
    <property type="match status" value="1"/>
</dbReference>
<comment type="subcellular location">
    <subcellularLocation>
        <location evidence="1">Membrane</location>
        <topology evidence="1">Multi-pass membrane protein</topology>
    </subcellularLocation>
</comment>
<dbReference type="Proteomes" id="UP000694563">
    <property type="component" value="Chromosome 2"/>
</dbReference>
<evidence type="ECO:0000256" key="3">
    <source>
        <dbReference type="ARBA" id="ARBA00022692"/>
    </source>
</evidence>
<comment type="similarity">
    <text evidence="2">Belongs to the TMEM45 family.</text>
</comment>